<name>A0ABS1M8A2_9NOCA</name>
<reference evidence="1 2" key="1">
    <citation type="submission" date="2021-01" db="EMBL/GenBank/DDBJ databases">
        <title>WGS of actinomycetes isolated from Thailand.</title>
        <authorList>
            <person name="Thawai C."/>
        </authorList>
    </citation>
    <scope>NUCLEOTIDE SEQUENCE [LARGE SCALE GENOMIC DNA]</scope>
    <source>
        <strain evidence="1 2">LPG 2</strain>
    </source>
</reference>
<dbReference type="SUPFAM" id="SSF48613">
    <property type="entry name" value="Heme oxygenase-like"/>
    <property type="match status" value="1"/>
</dbReference>
<organism evidence="1 2">
    <name type="scientific">Nocardia acididurans</name>
    <dbReference type="NCBI Taxonomy" id="2802282"/>
    <lineage>
        <taxon>Bacteria</taxon>
        <taxon>Bacillati</taxon>
        <taxon>Actinomycetota</taxon>
        <taxon>Actinomycetes</taxon>
        <taxon>Mycobacteriales</taxon>
        <taxon>Nocardiaceae</taxon>
        <taxon>Nocardia</taxon>
    </lineage>
</organism>
<dbReference type="Gene3D" id="1.20.910.10">
    <property type="entry name" value="Heme oxygenase-like"/>
    <property type="match status" value="1"/>
</dbReference>
<dbReference type="Pfam" id="PF14518">
    <property type="entry name" value="Haem_oxygenas_2"/>
    <property type="match status" value="1"/>
</dbReference>
<evidence type="ECO:0000313" key="2">
    <source>
        <dbReference type="Proteomes" id="UP000602198"/>
    </source>
</evidence>
<dbReference type="Proteomes" id="UP000602198">
    <property type="component" value="Unassembled WGS sequence"/>
</dbReference>
<evidence type="ECO:0000313" key="1">
    <source>
        <dbReference type="EMBL" id="MBL1076873.1"/>
    </source>
</evidence>
<dbReference type="InterPro" id="IPR016084">
    <property type="entry name" value="Haem_Oase-like_multi-hlx"/>
</dbReference>
<dbReference type="EMBL" id="JAERRJ010000008">
    <property type="protein sequence ID" value="MBL1076873.1"/>
    <property type="molecule type" value="Genomic_DNA"/>
</dbReference>
<comment type="caution">
    <text evidence="1">The sequence shown here is derived from an EMBL/GenBank/DDBJ whole genome shotgun (WGS) entry which is preliminary data.</text>
</comment>
<proteinExistence type="predicted"/>
<sequence length="343" mass="37920">MHTADRPPRLPQPCGDMSAGIIAALRGDAGTGVPAPADGDPWDRDAQLSLHTCYGLHYRGFEDVDPEWEWDPGLLGLRAVLERRFLEWLRAETAGGADLDAELDQLLTVPEEDSGLSAFLRDQGLPWQAREYFVHRSILHHQEADPYAWLIPRLRGEAKAALVAVEFDEFGGGHGERIHQRLYADLLRGAGLNPTYLRYLDVVPTQMLAIVTMMSLFGLHRTLRGAGVGHFAAVEISSSPASKRMVDALERLEADPACVRFYREHVEADAVHEQLMRRGVIDDLLAQEPDLRESMVFGMQATTLLEDRFTEFVLGQWQAGSSSLLADVPEVGADGETLRSGTG</sequence>
<protein>
    <submittedName>
        <fullName evidence="1">Iron-containing redox enzyme family protein</fullName>
    </submittedName>
</protein>
<gene>
    <name evidence="1" type="ORF">JK358_20985</name>
</gene>
<dbReference type="SMART" id="SM01236">
    <property type="entry name" value="Haem_oxygenase_2"/>
    <property type="match status" value="1"/>
</dbReference>
<accession>A0ABS1M8A2</accession>
<keyword evidence="2" id="KW-1185">Reference proteome</keyword>